<dbReference type="CDD" id="cd00200">
    <property type="entry name" value="WD40"/>
    <property type="match status" value="1"/>
</dbReference>
<dbReference type="Pfam" id="PF00400">
    <property type="entry name" value="WD40"/>
    <property type="match status" value="4"/>
</dbReference>
<keyword evidence="5" id="KW-1185">Reference proteome</keyword>
<dbReference type="PRINTS" id="PR00320">
    <property type="entry name" value="GPROTEINBRPT"/>
</dbReference>
<dbReference type="InterPro" id="IPR015943">
    <property type="entry name" value="WD40/YVTN_repeat-like_dom_sf"/>
</dbReference>
<sequence>MKYEIEIPPNVWAEHVLPFLDRHSQNQLCSTSKELYESHLLQTTIAKWPFRTDLEVASFVSTLAFSPEGNYLAIGDANTGGIQILNCVNGSRTRLQSVRQNLGVNCLSFSQDNKTLASVRWDGRSIRLWNIQEAKEDSVLEGHSDTVWLVVFSPVDPTVLASAGRDGSIRLWQTDESCIGVLQDESIDYQVNAFDFSPDGRRLIAAVERSDHVGRLLIWNDLGEESTIETLVAPNGKMMHNHEGRCTSVRFSPDGHYFATGSWDSTIRIWNATASNQLVFEGILRMRDEVHSIAFTPNGKILAAGCCDRSVFFWKMETATETGVPLCVLSYFHTTSWCSIQFCKDSTLATSGGTKADAIRLWNPLEHAWSMDENEGDFQELIELWG</sequence>
<name>A0AAD2CQ77_9STRA</name>
<organism evidence="4 5">
    <name type="scientific">Cylindrotheca closterium</name>
    <dbReference type="NCBI Taxonomy" id="2856"/>
    <lineage>
        <taxon>Eukaryota</taxon>
        <taxon>Sar</taxon>
        <taxon>Stramenopiles</taxon>
        <taxon>Ochrophyta</taxon>
        <taxon>Bacillariophyta</taxon>
        <taxon>Bacillariophyceae</taxon>
        <taxon>Bacillariophycidae</taxon>
        <taxon>Bacillariales</taxon>
        <taxon>Bacillariaceae</taxon>
        <taxon>Cylindrotheca</taxon>
    </lineage>
</organism>
<proteinExistence type="predicted"/>
<dbReference type="SMART" id="SM00320">
    <property type="entry name" value="WD40"/>
    <property type="match status" value="7"/>
</dbReference>
<dbReference type="InterPro" id="IPR036322">
    <property type="entry name" value="WD40_repeat_dom_sf"/>
</dbReference>
<protein>
    <recommendedName>
        <fullName evidence="6">WD40 repeat-like protein</fullName>
    </recommendedName>
</protein>
<dbReference type="SUPFAM" id="SSF50978">
    <property type="entry name" value="WD40 repeat-like"/>
    <property type="match status" value="1"/>
</dbReference>
<dbReference type="PANTHER" id="PTHR19879:SF9">
    <property type="entry name" value="TRANSCRIPTION INITIATION FACTOR TFIID SUBUNIT 5"/>
    <property type="match status" value="1"/>
</dbReference>
<dbReference type="PANTHER" id="PTHR19879">
    <property type="entry name" value="TRANSCRIPTION INITIATION FACTOR TFIID"/>
    <property type="match status" value="1"/>
</dbReference>
<accession>A0AAD2CQ77</accession>
<evidence type="ECO:0000313" key="4">
    <source>
        <dbReference type="EMBL" id="CAJ1942808.1"/>
    </source>
</evidence>
<keyword evidence="1 3" id="KW-0853">WD repeat</keyword>
<evidence type="ECO:0000256" key="1">
    <source>
        <dbReference type="ARBA" id="ARBA00022574"/>
    </source>
</evidence>
<comment type="caution">
    <text evidence="4">The sequence shown here is derived from an EMBL/GenBank/DDBJ whole genome shotgun (WGS) entry which is preliminary data.</text>
</comment>
<dbReference type="EMBL" id="CAKOGP040001112">
    <property type="protein sequence ID" value="CAJ1942808.1"/>
    <property type="molecule type" value="Genomic_DNA"/>
</dbReference>
<dbReference type="PROSITE" id="PS50082">
    <property type="entry name" value="WD_REPEATS_2"/>
    <property type="match status" value="3"/>
</dbReference>
<dbReference type="Proteomes" id="UP001295423">
    <property type="component" value="Unassembled WGS sequence"/>
</dbReference>
<evidence type="ECO:0000256" key="3">
    <source>
        <dbReference type="PROSITE-ProRule" id="PRU00221"/>
    </source>
</evidence>
<keyword evidence="2" id="KW-0677">Repeat</keyword>
<evidence type="ECO:0000313" key="5">
    <source>
        <dbReference type="Proteomes" id="UP001295423"/>
    </source>
</evidence>
<dbReference type="Gene3D" id="2.130.10.10">
    <property type="entry name" value="YVTN repeat-like/Quinoprotein amine dehydrogenase"/>
    <property type="match status" value="3"/>
</dbReference>
<dbReference type="InterPro" id="IPR001680">
    <property type="entry name" value="WD40_rpt"/>
</dbReference>
<dbReference type="InterPro" id="IPR020472">
    <property type="entry name" value="WD40_PAC1"/>
</dbReference>
<gene>
    <name evidence="4" type="ORF">CYCCA115_LOCUS8132</name>
</gene>
<dbReference type="GO" id="GO:0005669">
    <property type="term" value="C:transcription factor TFIID complex"/>
    <property type="evidence" value="ECO:0007669"/>
    <property type="project" value="TreeGrafter"/>
</dbReference>
<reference evidence="4" key="1">
    <citation type="submission" date="2023-08" db="EMBL/GenBank/DDBJ databases">
        <authorList>
            <person name="Audoor S."/>
            <person name="Bilcke G."/>
        </authorList>
    </citation>
    <scope>NUCLEOTIDE SEQUENCE</scope>
</reference>
<evidence type="ECO:0000256" key="2">
    <source>
        <dbReference type="ARBA" id="ARBA00022737"/>
    </source>
</evidence>
<dbReference type="AlphaFoldDB" id="A0AAD2CQ77"/>
<dbReference type="GO" id="GO:0016251">
    <property type="term" value="F:RNA polymerase II general transcription initiation factor activity"/>
    <property type="evidence" value="ECO:0007669"/>
    <property type="project" value="TreeGrafter"/>
</dbReference>
<feature type="repeat" description="WD" evidence="3">
    <location>
        <begin position="140"/>
        <end position="173"/>
    </location>
</feature>
<feature type="repeat" description="WD" evidence="3">
    <location>
        <begin position="283"/>
        <end position="324"/>
    </location>
</feature>
<evidence type="ECO:0008006" key="6">
    <source>
        <dbReference type="Google" id="ProtNLM"/>
    </source>
</evidence>
<feature type="repeat" description="WD" evidence="3">
    <location>
        <begin position="239"/>
        <end position="280"/>
    </location>
</feature>
<dbReference type="PROSITE" id="PS50294">
    <property type="entry name" value="WD_REPEATS_REGION"/>
    <property type="match status" value="3"/>
</dbReference>
<dbReference type="GO" id="GO:0006367">
    <property type="term" value="P:transcription initiation at RNA polymerase II promoter"/>
    <property type="evidence" value="ECO:0007669"/>
    <property type="project" value="TreeGrafter"/>
</dbReference>